<gene>
    <name evidence="4" type="ORF">CFP56_006059</name>
</gene>
<evidence type="ECO:0000313" key="5">
    <source>
        <dbReference type="Proteomes" id="UP000237347"/>
    </source>
</evidence>
<dbReference type="InterPro" id="IPR025836">
    <property type="entry name" value="Zn_knuckle_CX2CX4HX4C"/>
</dbReference>
<feature type="compositionally biased region" description="Basic and acidic residues" evidence="1">
    <location>
        <begin position="315"/>
        <end position="340"/>
    </location>
</feature>
<dbReference type="EMBL" id="PKMF04000134">
    <property type="protein sequence ID" value="KAK7847902.1"/>
    <property type="molecule type" value="Genomic_DNA"/>
</dbReference>
<dbReference type="PANTHER" id="PTHR31286">
    <property type="entry name" value="GLYCINE-RICH CELL WALL STRUCTURAL PROTEIN 1.8-LIKE"/>
    <property type="match status" value="1"/>
</dbReference>
<dbReference type="Proteomes" id="UP000237347">
    <property type="component" value="Unassembled WGS sequence"/>
</dbReference>
<reference evidence="4 5" key="1">
    <citation type="journal article" date="2018" name="Sci. Data">
        <title>The draft genome sequence of cork oak.</title>
        <authorList>
            <person name="Ramos A.M."/>
            <person name="Usie A."/>
            <person name="Barbosa P."/>
            <person name="Barros P.M."/>
            <person name="Capote T."/>
            <person name="Chaves I."/>
            <person name="Simoes F."/>
            <person name="Abreu I."/>
            <person name="Carrasquinho I."/>
            <person name="Faro C."/>
            <person name="Guimaraes J.B."/>
            <person name="Mendonca D."/>
            <person name="Nobrega F."/>
            <person name="Rodrigues L."/>
            <person name="Saibo N.J.M."/>
            <person name="Varela M.C."/>
            <person name="Egas C."/>
            <person name="Matos J."/>
            <person name="Miguel C.M."/>
            <person name="Oliveira M.M."/>
            <person name="Ricardo C.P."/>
            <person name="Goncalves S."/>
        </authorList>
    </citation>
    <scope>NUCLEOTIDE SEQUENCE [LARGE SCALE GENOMIC DNA]</scope>
    <source>
        <strain evidence="5">cv. HL8</strain>
    </source>
</reference>
<feature type="domain" description="DUF4283" evidence="2">
    <location>
        <begin position="33"/>
        <end position="113"/>
    </location>
</feature>
<organism evidence="4 5">
    <name type="scientific">Quercus suber</name>
    <name type="common">Cork oak</name>
    <dbReference type="NCBI Taxonomy" id="58331"/>
    <lineage>
        <taxon>Eukaryota</taxon>
        <taxon>Viridiplantae</taxon>
        <taxon>Streptophyta</taxon>
        <taxon>Embryophyta</taxon>
        <taxon>Tracheophyta</taxon>
        <taxon>Spermatophyta</taxon>
        <taxon>Magnoliopsida</taxon>
        <taxon>eudicotyledons</taxon>
        <taxon>Gunneridae</taxon>
        <taxon>Pentapetalae</taxon>
        <taxon>rosids</taxon>
        <taxon>fabids</taxon>
        <taxon>Fagales</taxon>
        <taxon>Fagaceae</taxon>
        <taxon>Quercus</taxon>
    </lineage>
</organism>
<keyword evidence="5" id="KW-1185">Reference proteome</keyword>
<evidence type="ECO:0008006" key="6">
    <source>
        <dbReference type="Google" id="ProtNLM"/>
    </source>
</evidence>
<feature type="region of interest" description="Disordered" evidence="1">
    <location>
        <begin position="300"/>
        <end position="390"/>
    </location>
</feature>
<dbReference type="AlphaFoldDB" id="A0AAW0LA08"/>
<comment type="caution">
    <text evidence="4">The sequence shown here is derived from an EMBL/GenBank/DDBJ whole genome shotgun (WGS) entry which is preliminary data.</text>
</comment>
<accession>A0AAW0LA08</accession>
<dbReference type="InterPro" id="IPR040256">
    <property type="entry name" value="At4g02000-like"/>
</dbReference>
<evidence type="ECO:0000313" key="4">
    <source>
        <dbReference type="EMBL" id="KAK7847902.1"/>
    </source>
</evidence>
<dbReference type="Pfam" id="PF14111">
    <property type="entry name" value="DUF4283"/>
    <property type="match status" value="1"/>
</dbReference>
<dbReference type="PANTHER" id="PTHR31286:SF167">
    <property type="entry name" value="OS09G0268800 PROTEIN"/>
    <property type="match status" value="1"/>
</dbReference>
<evidence type="ECO:0000259" key="3">
    <source>
        <dbReference type="Pfam" id="PF14392"/>
    </source>
</evidence>
<protein>
    <recommendedName>
        <fullName evidence="6">CCHC-type domain-containing protein</fullName>
    </recommendedName>
</protein>
<evidence type="ECO:0000259" key="2">
    <source>
        <dbReference type="Pfam" id="PF14111"/>
    </source>
</evidence>
<evidence type="ECO:0000256" key="1">
    <source>
        <dbReference type="SAM" id="MobiDB-lite"/>
    </source>
</evidence>
<proteinExistence type="predicted"/>
<dbReference type="Pfam" id="PF14392">
    <property type="entry name" value="zf-CCHC_4"/>
    <property type="match status" value="1"/>
</dbReference>
<dbReference type="InterPro" id="IPR025558">
    <property type="entry name" value="DUF4283"/>
</dbReference>
<name>A0AAW0LA08_QUESU</name>
<sequence length="552" mass="63612">MAEELEEMWKKLKVTEEEEEDIILGSNSTKGAKEAGKNCIVMKVLTQRSVSMEALRKNMRMLWKPNKGLQVSEIEDNLYLAEFGDSRDKKKVMEMRPWSYEKQLVLMRDFEGELVPKEISLRWTPFWIQIYNLPLKCMTSGTGYAIGGKIGEVLEVDTPEKGVQWGKYLRVRVNFDTTRKLVRGKKVCIEGDSGRWVFFKYERLPNFCYRCGMLDHGEKDCLETTLREENGEKGNAQYGPWLRGEPGRRANREIDSMNERNGPNNKHRDEGAVKEMQILPRKNLGPERRTEVDGEVVAGKNRSMEHSPRPCTKASEAEGEKPEVLHENGKVRSKEEKRTGGLDNNSLGNMDETRGHEDSNMGIRWEIATSDDSIGEKRRENPSTIDGAESMPQLNWAEDNMGPLAMSWDPSKGWTSEELGPNSRHWKRLARKIKETSPCEILSPAGVKREGPVPLQELDPNTLCAKKASDHCLLALCLKKSKPQRKRQRRFFFEAMWARERGCKEVIEQAWDPYRELSDLPIEERLTRCQNQLRQWNQTTWRTRKTGESDSA</sequence>
<feature type="domain" description="Zinc knuckle CX2CX4HX4C" evidence="3">
    <location>
        <begin position="175"/>
        <end position="222"/>
    </location>
</feature>